<dbReference type="Pfam" id="PF08667">
    <property type="entry name" value="BetR"/>
    <property type="match status" value="1"/>
</dbReference>
<comment type="caution">
    <text evidence="2">The sequence shown here is derived from an EMBL/GenBank/DDBJ whole genome shotgun (WGS) entry which is preliminary data.</text>
</comment>
<evidence type="ECO:0000259" key="1">
    <source>
        <dbReference type="Pfam" id="PF08667"/>
    </source>
</evidence>
<sequence>MRRNTAHQVEGLVRGSIAAILNVTGETWTELGAAVGLTTDTVSRRQKGTSAWTLADLGRLADHWRIAPSSLLSGPTEALAKLDVERVKAIRSAKGRPARDGVLVA</sequence>
<dbReference type="SUPFAM" id="SSF47413">
    <property type="entry name" value="lambda repressor-like DNA-binding domains"/>
    <property type="match status" value="1"/>
</dbReference>
<name>A0A918R8C3_9ACTN</name>
<accession>A0A918R8C3</accession>
<organism evidence="2 3">
    <name type="scientific">Streptomyces subrutilus</name>
    <dbReference type="NCBI Taxonomy" id="36818"/>
    <lineage>
        <taxon>Bacteria</taxon>
        <taxon>Bacillati</taxon>
        <taxon>Actinomycetota</taxon>
        <taxon>Actinomycetes</taxon>
        <taxon>Kitasatosporales</taxon>
        <taxon>Streptomycetaceae</taxon>
        <taxon>Streptomyces</taxon>
    </lineage>
</organism>
<dbReference type="InterPro" id="IPR013975">
    <property type="entry name" value="Tscrpt_reg_BetR_N"/>
</dbReference>
<dbReference type="EMBL" id="BMVX01000028">
    <property type="protein sequence ID" value="GGZ89852.1"/>
    <property type="molecule type" value="Genomic_DNA"/>
</dbReference>
<dbReference type="RefSeq" id="WP_229886835.1">
    <property type="nucleotide sequence ID" value="NZ_BMVX01000028.1"/>
</dbReference>
<gene>
    <name evidence="2" type="ORF">GCM10010371_57170</name>
</gene>
<evidence type="ECO:0000313" key="3">
    <source>
        <dbReference type="Proteomes" id="UP000634660"/>
    </source>
</evidence>
<dbReference type="AlphaFoldDB" id="A0A918R8C3"/>
<protein>
    <recommendedName>
        <fullName evidence="1">Transcription regulator BetR N-terminal domain-containing protein</fullName>
    </recommendedName>
</protein>
<dbReference type="Proteomes" id="UP000634660">
    <property type="component" value="Unassembled WGS sequence"/>
</dbReference>
<dbReference type="InterPro" id="IPR010982">
    <property type="entry name" value="Lambda_DNA-bd_dom_sf"/>
</dbReference>
<dbReference type="GO" id="GO:0003677">
    <property type="term" value="F:DNA binding"/>
    <property type="evidence" value="ECO:0007669"/>
    <property type="project" value="InterPro"/>
</dbReference>
<evidence type="ECO:0000313" key="2">
    <source>
        <dbReference type="EMBL" id="GGZ89852.1"/>
    </source>
</evidence>
<reference evidence="2" key="2">
    <citation type="submission" date="2020-09" db="EMBL/GenBank/DDBJ databases">
        <authorList>
            <person name="Sun Q."/>
            <person name="Ohkuma M."/>
        </authorList>
    </citation>
    <scope>NUCLEOTIDE SEQUENCE</scope>
    <source>
        <strain evidence="2">JCM 4834</strain>
    </source>
</reference>
<proteinExistence type="predicted"/>
<reference evidence="2" key="1">
    <citation type="journal article" date="2014" name="Int. J. Syst. Evol. Microbiol.">
        <title>Complete genome sequence of Corynebacterium casei LMG S-19264T (=DSM 44701T), isolated from a smear-ripened cheese.</title>
        <authorList>
            <consortium name="US DOE Joint Genome Institute (JGI-PGF)"/>
            <person name="Walter F."/>
            <person name="Albersmeier A."/>
            <person name="Kalinowski J."/>
            <person name="Ruckert C."/>
        </authorList>
    </citation>
    <scope>NUCLEOTIDE SEQUENCE</scope>
    <source>
        <strain evidence="2">JCM 4834</strain>
    </source>
</reference>
<feature type="domain" description="Transcription regulator BetR N-terminal" evidence="1">
    <location>
        <begin position="28"/>
        <end position="77"/>
    </location>
</feature>